<evidence type="ECO:0000256" key="11">
    <source>
        <dbReference type="PIRSR" id="PIRSR001558-1"/>
    </source>
</evidence>
<feature type="binding site" evidence="11">
    <location>
        <position position="365"/>
    </location>
    <ligand>
        <name>substrate</name>
    </ligand>
</feature>
<feature type="binding site" evidence="11">
    <location>
        <position position="45"/>
    </location>
    <ligand>
        <name>substrate</name>
    </ligand>
</feature>
<feature type="binding site" evidence="13">
    <location>
        <begin position="132"/>
        <end position="134"/>
    </location>
    <ligand>
        <name>substrate</name>
    </ligand>
</feature>
<evidence type="ECO:0000256" key="4">
    <source>
        <dbReference type="ARBA" id="ARBA00022598"/>
    </source>
</evidence>
<dbReference type="Gene3D" id="3.30.1490.50">
    <property type="match status" value="1"/>
</dbReference>
<evidence type="ECO:0000256" key="9">
    <source>
        <dbReference type="ARBA" id="ARBA00022842"/>
    </source>
</evidence>
<feature type="binding site" evidence="11">
    <location>
        <position position="373"/>
    </location>
    <ligand>
        <name>ATP</name>
        <dbReference type="ChEBI" id="CHEBI:30616"/>
    </ligand>
</feature>
<gene>
    <name evidence="15" type="ORF">SARC_07000</name>
</gene>
<dbReference type="InterPro" id="IPR005615">
    <property type="entry name" value="Glutathione_synthase"/>
</dbReference>
<protein>
    <recommendedName>
        <fullName evidence="10">Glutathione synthetase</fullName>
        <shortName evidence="10">GSH-S</shortName>
        <ecNumber evidence="10">6.3.2.3</ecNumber>
    </recommendedName>
</protein>
<dbReference type="Gene3D" id="3.30.470.20">
    <property type="entry name" value="ATP-grasp fold, B domain"/>
    <property type="match status" value="1"/>
</dbReference>
<keyword evidence="9 10" id="KW-0460">Magnesium</keyword>
<organism evidence="15 16">
    <name type="scientific">Sphaeroforma arctica JP610</name>
    <dbReference type="NCBI Taxonomy" id="667725"/>
    <lineage>
        <taxon>Eukaryota</taxon>
        <taxon>Ichthyosporea</taxon>
        <taxon>Ichthyophonida</taxon>
        <taxon>Sphaeroforma</taxon>
    </lineage>
</organism>
<dbReference type="GeneID" id="25907504"/>
<dbReference type="GO" id="GO:0005829">
    <property type="term" value="C:cytosol"/>
    <property type="evidence" value="ECO:0007669"/>
    <property type="project" value="TreeGrafter"/>
</dbReference>
<accession>A0A0L0FUZ7</accession>
<evidence type="ECO:0000256" key="13">
    <source>
        <dbReference type="PIRSR" id="PIRSR001558-3"/>
    </source>
</evidence>
<comment type="pathway">
    <text evidence="1 10">Sulfur metabolism; glutathione biosynthesis; glutathione from L-cysteine and L-glutamate: step 2/2.</text>
</comment>
<sequence length="395" mass="44115">MDAEFLHDTLRKAAEGDEFTSKLLDIHKAVLAQGVAQPIRMGLYRSDYMLDGPDAALAKIKQVEINTISASFGSLGPRMPNLHRFVAERFTNKEVNIPVNGAFEGIVEGLAHAHQAYNKKDAVMMMVVLPNEHNSFDQKFIEHSLWQDHKVKMIRRSLQDISERGNLDPQTKVLTIDGQEVSVAYFRAGYSPDHYPTESHWKSRETIELSLAIKCPTVEYHLTGAKKIQQVLAQKEVVERFLPAGEAAEVLDSFTGLYHVEGNKEMIDKVCANSLDYVLKPQREGGGNNYYADEMVGMLRSLPEMELQSYILMDRIKPPRQPNVIVRNAEPVSVDCVGEMGVFGIWISNGLDEVLRNTGPGYLLRSKPFDKDDGGVAAGVAVLDSPDLKYIDIVL</sequence>
<keyword evidence="7 10" id="KW-0547">Nucleotide-binding</keyword>
<evidence type="ECO:0000313" key="15">
    <source>
        <dbReference type="EMBL" id="KNC80647.1"/>
    </source>
</evidence>
<dbReference type="EMBL" id="KQ242124">
    <property type="protein sequence ID" value="KNC80647.1"/>
    <property type="molecule type" value="Genomic_DNA"/>
</dbReference>
<dbReference type="Gene3D" id="3.40.50.1760">
    <property type="entry name" value="Glutathione synthase, substrate-binding domain superfamily, eukaryotic"/>
    <property type="match status" value="1"/>
</dbReference>
<dbReference type="PANTHER" id="PTHR11130">
    <property type="entry name" value="GLUTATHIONE SYNTHETASE"/>
    <property type="match status" value="1"/>
</dbReference>
<feature type="binding site" evidence="12">
    <location>
        <position position="66"/>
    </location>
    <ligand>
        <name>Mg(2+)</name>
        <dbReference type="ChEBI" id="CHEBI:18420"/>
    </ligand>
</feature>
<comment type="similarity">
    <text evidence="2 10">Belongs to the eukaryotic GSH synthase family.</text>
</comment>
<keyword evidence="16" id="KW-1185">Reference proteome</keyword>
<feature type="binding site" evidence="13">
    <location>
        <begin position="376"/>
        <end position="377"/>
    </location>
    <ligand>
        <name>substrate</name>
    </ligand>
</feature>
<keyword evidence="5 10" id="KW-0317">Glutathione biosynthesis</keyword>
<dbReference type="InterPro" id="IPR004887">
    <property type="entry name" value="GSH_synth_subst-bd"/>
</dbReference>
<comment type="catalytic activity">
    <reaction evidence="10">
        <text>gamma-L-glutamyl-L-cysteine + glycine + ATP = glutathione + ADP + phosphate + H(+)</text>
        <dbReference type="Rhea" id="RHEA:13557"/>
        <dbReference type="ChEBI" id="CHEBI:15378"/>
        <dbReference type="ChEBI" id="CHEBI:30616"/>
        <dbReference type="ChEBI" id="CHEBI:43474"/>
        <dbReference type="ChEBI" id="CHEBI:57305"/>
        <dbReference type="ChEBI" id="CHEBI:57925"/>
        <dbReference type="ChEBI" id="CHEBI:58173"/>
        <dbReference type="ChEBI" id="CHEBI:456216"/>
        <dbReference type="EC" id="6.3.2.3"/>
    </reaction>
</comment>
<dbReference type="Gene3D" id="3.30.1490.80">
    <property type="match status" value="1"/>
</dbReference>
<dbReference type="GO" id="GO:0005524">
    <property type="term" value="F:ATP binding"/>
    <property type="evidence" value="ECO:0007669"/>
    <property type="project" value="UniProtKB-UniRule"/>
</dbReference>
<dbReference type="RefSeq" id="XP_014154549.1">
    <property type="nucleotide sequence ID" value="XM_014299074.1"/>
</dbReference>
<feature type="binding site" evidence="11">
    <location>
        <position position="339"/>
    </location>
    <ligand>
        <name>ATP</name>
        <dbReference type="ChEBI" id="CHEBI:30616"/>
    </ligand>
</feature>
<evidence type="ECO:0000256" key="12">
    <source>
        <dbReference type="PIRSR" id="PIRSR001558-2"/>
    </source>
</evidence>
<dbReference type="GO" id="GO:0043295">
    <property type="term" value="F:glutathione binding"/>
    <property type="evidence" value="ECO:0007669"/>
    <property type="project" value="UniProtKB-UniRule"/>
</dbReference>
<feature type="binding site" evidence="13">
    <location>
        <begin position="68"/>
        <end position="71"/>
    </location>
    <ligand>
        <name>substrate</name>
    </ligand>
</feature>
<evidence type="ECO:0000256" key="3">
    <source>
        <dbReference type="ARBA" id="ARBA00011738"/>
    </source>
</evidence>
<dbReference type="InterPro" id="IPR014709">
    <property type="entry name" value="Glutathione_synthase_C_euk"/>
</dbReference>
<dbReference type="SUPFAM" id="SSF56059">
    <property type="entry name" value="Glutathione synthetase ATP-binding domain-like"/>
    <property type="match status" value="1"/>
</dbReference>
<dbReference type="InterPro" id="IPR014049">
    <property type="entry name" value="Glutathione_synthase_N_euk"/>
</dbReference>
<keyword evidence="8 10" id="KW-0067">ATP-binding</keyword>
<dbReference type="EC" id="6.3.2.3" evidence="10"/>
<evidence type="ECO:0000259" key="14">
    <source>
        <dbReference type="Pfam" id="PF03199"/>
    </source>
</evidence>
<evidence type="ECO:0000256" key="2">
    <source>
        <dbReference type="ARBA" id="ARBA00010385"/>
    </source>
</evidence>
<dbReference type="UniPathway" id="UPA00142">
    <property type="reaction ID" value="UER00210"/>
</dbReference>
<reference evidence="15 16" key="1">
    <citation type="submission" date="2011-02" db="EMBL/GenBank/DDBJ databases">
        <title>The Genome Sequence of Sphaeroforma arctica JP610.</title>
        <authorList>
            <consortium name="The Broad Institute Genome Sequencing Platform"/>
            <person name="Russ C."/>
            <person name="Cuomo C."/>
            <person name="Young S.K."/>
            <person name="Zeng Q."/>
            <person name="Gargeya S."/>
            <person name="Alvarado L."/>
            <person name="Berlin A."/>
            <person name="Chapman S.B."/>
            <person name="Chen Z."/>
            <person name="Freedman E."/>
            <person name="Gellesch M."/>
            <person name="Goldberg J."/>
            <person name="Griggs A."/>
            <person name="Gujja S."/>
            <person name="Heilman E."/>
            <person name="Heiman D."/>
            <person name="Howarth C."/>
            <person name="Mehta T."/>
            <person name="Neiman D."/>
            <person name="Pearson M."/>
            <person name="Roberts A."/>
            <person name="Saif S."/>
            <person name="Shea T."/>
            <person name="Shenoy N."/>
            <person name="Sisk P."/>
            <person name="Stolte C."/>
            <person name="Sykes S."/>
            <person name="White J."/>
            <person name="Yandava C."/>
            <person name="Burger G."/>
            <person name="Gray M.W."/>
            <person name="Holland P.W.H."/>
            <person name="King N."/>
            <person name="Lang F.B.F."/>
            <person name="Roger A.J."/>
            <person name="Ruiz-Trillo I."/>
            <person name="Haas B."/>
            <person name="Nusbaum C."/>
            <person name="Birren B."/>
        </authorList>
    </citation>
    <scope>NUCLEOTIDE SEQUENCE [LARGE SCALE GENOMIC DNA]</scope>
    <source>
        <strain evidence="15 16">JP610</strain>
    </source>
</reference>
<feature type="binding site" evidence="11">
    <location>
        <position position="138"/>
    </location>
    <ligand>
        <name>substrate</name>
    </ligand>
</feature>
<feature type="binding site" evidence="11">
    <location>
        <position position="226"/>
    </location>
    <ligand>
        <name>ATP</name>
        <dbReference type="ChEBI" id="CHEBI:30616"/>
    </ligand>
</feature>
<keyword evidence="6 10" id="KW-0479">Metal-binding</keyword>
<feature type="binding site" evidence="13">
    <location>
        <begin position="187"/>
        <end position="190"/>
    </location>
    <ligand>
        <name>substrate</name>
    </ligand>
</feature>
<comment type="subunit">
    <text evidence="3">Homodimer.</text>
</comment>
<dbReference type="Pfam" id="PF03199">
    <property type="entry name" value="GSH_synthase"/>
    <property type="match status" value="1"/>
</dbReference>
<dbReference type="InterPro" id="IPR016185">
    <property type="entry name" value="PreATP-grasp_dom_sf"/>
</dbReference>
<feature type="binding site" evidence="12">
    <location>
        <position position="284"/>
    </location>
    <ligand>
        <name>Mg(2+)</name>
        <dbReference type="ChEBI" id="CHEBI:18420"/>
    </ligand>
</feature>
<dbReference type="GO" id="GO:0004363">
    <property type="term" value="F:glutathione synthase activity"/>
    <property type="evidence" value="ECO:0007669"/>
    <property type="project" value="UniProtKB-UniRule"/>
</dbReference>
<feature type="binding site" evidence="11">
    <location>
        <position position="367"/>
    </location>
    <ligand>
        <name>ATP</name>
        <dbReference type="ChEBI" id="CHEBI:30616"/>
    </ligand>
</feature>
<dbReference type="InterPro" id="IPR014042">
    <property type="entry name" value="Glutathione_synthase_a-hlx"/>
</dbReference>
<proteinExistence type="inferred from homology"/>
<feature type="binding site" evidence="12">
    <location>
        <position position="64"/>
    </location>
    <ligand>
        <name>Mg(2+)</name>
        <dbReference type="ChEBI" id="CHEBI:18420"/>
    </ligand>
</feature>
<evidence type="ECO:0000313" key="16">
    <source>
        <dbReference type="Proteomes" id="UP000054560"/>
    </source>
</evidence>
<evidence type="ECO:0000256" key="8">
    <source>
        <dbReference type="ARBA" id="ARBA00022840"/>
    </source>
</evidence>
<dbReference type="PIRSF" id="PIRSF001558">
    <property type="entry name" value="GSHase"/>
    <property type="match status" value="1"/>
</dbReference>
<dbReference type="FunFam" id="3.40.50.1760:FF:000001">
    <property type="entry name" value="Glutathione synthetase"/>
    <property type="match status" value="1"/>
</dbReference>
<feature type="binding site" evidence="11">
    <location>
        <position position="64"/>
    </location>
    <ligand>
        <name>ATP</name>
        <dbReference type="ChEBI" id="CHEBI:30616"/>
    </ligand>
</feature>
<dbReference type="FunFam" id="3.30.1490.50:FF:000002">
    <property type="entry name" value="Glutathione synthetase"/>
    <property type="match status" value="1"/>
</dbReference>
<feature type="binding site" evidence="11">
    <location>
        <position position="291"/>
    </location>
    <ligand>
        <name>ATP</name>
        <dbReference type="ChEBI" id="CHEBI:30616"/>
    </ligand>
</feature>
<dbReference type="AlphaFoldDB" id="A0A0L0FUZ7"/>
<dbReference type="GO" id="GO:0000287">
    <property type="term" value="F:magnesium ion binding"/>
    <property type="evidence" value="ECO:0007669"/>
    <property type="project" value="UniProtKB-UniRule"/>
</dbReference>
<comment type="cofactor">
    <cofactor evidence="10 12">
        <name>Mg(2+)</name>
        <dbReference type="ChEBI" id="CHEBI:18420"/>
    </cofactor>
    <text evidence="10 12">Binds 1 Mg(2+) ion per subunit.</text>
</comment>
<dbReference type="Proteomes" id="UP000054560">
    <property type="component" value="Unassembled WGS sequence"/>
</dbReference>
<dbReference type="eggNOG" id="KOG0021">
    <property type="taxonomic scope" value="Eukaryota"/>
</dbReference>
<dbReference type="NCBIfam" id="TIGR01986">
    <property type="entry name" value="glut_syn_euk"/>
    <property type="match status" value="1"/>
</dbReference>
<evidence type="ECO:0000256" key="6">
    <source>
        <dbReference type="ARBA" id="ARBA00022723"/>
    </source>
</evidence>
<keyword evidence="4 10" id="KW-0436">Ligase</keyword>
<name>A0A0L0FUZ7_9EUKA</name>
<dbReference type="InterPro" id="IPR037013">
    <property type="entry name" value="GSH-S_sub-bd_sf"/>
</dbReference>
<dbReference type="OrthoDB" id="2020073at2759"/>
<feature type="domain" description="Glutathione synthase substrate-binding" evidence="14">
    <location>
        <begin position="122"/>
        <end position="222"/>
    </location>
</feature>
<feature type="binding site" evidence="11">
    <location>
        <begin position="313"/>
        <end position="316"/>
    </location>
    <ligand>
        <name>ATP</name>
        <dbReference type="ChEBI" id="CHEBI:30616"/>
    </ligand>
</feature>
<feature type="binding site" evidence="11">
    <location>
        <begin position="280"/>
        <end position="289"/>
    </location>
    <ligand>
        <name>ATP</name>
        <dbReference type="ChEBI" id="CHEBI:30616"/>
    </ligand>
</feature>
<dbReference type="SUPFAM" id="SSF52440">
    <property type="entry name" value="PreATP-grasp domain"/>
    <property type="match status" value="1"/>
</dbReference>
<dbReference type="PANTHER" id="PTHR11130:SF0">
    <property type="entry name" value="GLUTATHIONE SYNTHETASE"/>
    <property type="match status" value="1"/>
</dbReference>
<dbReference type="Gene3D" id="1.10.1080.10">
    <property type="entry name" value="Glutathione Synthetase, Chain A, domain 3"/>
    <property type="match status" value="1"/>
</dbReference>
<evidence type="ECO:0000256" key="7">
    <source>
        <dbReference type="ARBA" id="ARBA00022741"/>
    </source>
</evidence>
<dbReference type="Pfam" id="PF03917">
    <property type="entry name" value="GSH_synth_ATP"/>
    <property type="match status" value="1"/>
</dbReference>
<dbReference type="STRING" id="667725.A0A0L0FUZ7"/>
<evidence type="ECO:0000256" key="5">
    <source>
        <dbReference type="ARBA" id="ARBA00022684"/>
    </source>
</evidence>
<evidence type="ECO:0000256" key="1">
    <source>
        <dbReference type="ARBA" id="ARBA00004965"/>
    </source>
</evidence>
<evidence type="ECO:0000256" key="10">
    <source>
        <dbReference type="PIRNR" id="PIRNR001558"/>
    </source>
</evidence>